<gene>
    <name evidence="2" type="ORF">EPH95_01900</name>
</gene>
<dbReference type="AlphaFoldDB" id="A0A514LDZ5"/>
<dbReference type="OrthoDB" id="7995400at2"/>
<keyword evidence="1" id="KW-1133">Transmembrane helix</keyword>
<keyword evidence="3" id="KW-1185">Reference proteome</keyword>
<dbReference type="InterPro" id="IPR004676">
    <property type="entry name" value="Cd-R_transporter"/>
</dbReference>
<dbReference type="KEGG" id="sale:EPH95_01900"/>
<dbReference type="Pfam" id="PF03596">
    <property type="entry name" value="Cad"/>
    <property type="match status" value="1"/>
</dbReference>
<feature type="transmembrane region" description="Helical" evidence="1">
    <location>
        <begin position="68"/>
        <end position="88"/>
    </location>
</feature>
<sequence length="203" mass="22486">MGVTILTAIAAYVATAIDYLVLLIILFSQTIKKNQLKHIVIGQYLGTAIIISVSLLAALGTIFIPQQWIVGLLGLVPIYLGVKIWVKGGEEAEESDILSLLSSGRFKQLFLTVTFIVLASSADDFAVYIPYFTTLDMIEIPVVAIVFFIMVGVLCYVSYRLANVRLISEKIEKYERWLVPVVFIGLGVYIMVENGVFHVLFSS</sequence>
<dbReference type="NCBIfam" id="TIGR00779">
    <property type="entry name" value="cad"/>
    <property type="match status" value="1"/>
</dbReference>
<evidence type="ECO:0000256" key="1">
    <source>
        <dbReference type="SAM" id="Phobius"/>
    </source>
</evidence>
<dbReference type="EMBL" id="CP035485">
    <property type="protein sequence ID" value="QDI90076.1"/>
    <property type="molecule type" value="Genomic_DNA"/>
</dbReference>
<evidence type="ECO:0000313" key="3">
    <source>
        <dbReference type="Proteomes" id="UP000319756"/>
    </source>
</evidence>
<keyword evidence="1" id="KW-0472">Membrane</keyword>
<accession>A0A514LDZ5</accession>
<dbReference type="Proteomes" id="UP000319756">
    <property type="component" value="Chromosome"/>
</dbReference>
<evidence type="ECO:0000313" key="2">
    <source>
        <dbReference type="EMBL" id="QDI90076.1"/>
    </source>
</evidence>
<feature type="transmembrane region" description="Helical" evidence="1">
    <location>
        <begin position="39"/>
        <end position="62"/>
    </location>
</feature>
<feature type="transmembrane region" description="Helical" evidence="1">
    <location>
        <begin position="109"/>
        <end position="131"/>
    </location>
</feature>
<dbReference type="RefSeq" id="WP_142086845.1">
    <property type="nucleotide sequence ID" value="NZ_CP035485.1"/>
</dbReference>
<organism evidence="2 3">
    <name type="scientific">Salicibibacter halophilus</name>
    <dbReference type="NCBI Taxonomy" id="2502791"/>
    <lineage>
        <taxon>Bacteria</taxon>
        <taxon>Bacillati</taxon>
        <taxon>Bacillota</taxon>
        <taxon>Bacilli</taxon>
        <taxon>Bacillales</taxon>
        <taxon>Bacillaceae</taxon>
        <taxon>Salicibibacter</taxon>
    </lineage>
</organism>
<protein>
    <submittedName>
        <fullName evidence="2">CadD family cadmium resistance transporter</fullName>
    </submittedName>
</protein>
<name>A0A514LDZ5_9BACI</name>
<reference evidence="3" key="1">
    <citation type="submission" date="2019-01" db="EMBL/GenBank/DDBJ databases">
        <title>Genomic analysis of Salicibibacter sp. NKC3-5.</title>
        <authorList>
            <person name="Oh Y.J."/>
        </authorList>
    </citation>
    <scope>NUCLEOTIDE SEQUENCE [LARGE SCALE GENOMIC DNA]</scope>
    <source>
        <strain evidence="3">NKC3-5</strain>
    </source>
</reference>
<feature type="transmembrane region" description="Helical" evidence="1">
    <location>
        <begin position="6"/>
        <end position="27"/>
    </location>
</feature>
<feature type="transmembrane region" description="Helical" evidence="1">
    <location>
        <begin position="137"/>
        <end position="157"/>
    </location>
</feature>
<proteinExistence type="predicted"/>
<feature type="transmembrane region" description="Helical" evidence="1">
    <location>
        <begin position="177"/>
        <end position="201"/>
    </location>
</feature>
<keyword evidence="1" id="KW-0812">Transmembrane</keyword>